<gene>
    <name evidence="8" type="primary">mobA</name>
    <name evidence="10" type="ORF">C6I21_09295</name>
</gene>
<feature type="binding site" evidence="8">
    <location>
        <position position="125"/>
    </location>
    <ligand>
        <name>GTP</name>
        <dbReference type="ChEBI" id="CHEBI:37565"/>
    </ligand>
</feature>
<dbReference type="GO" id="GO:0005525">
    <property type="term" value="F:GTP binding"/>
    <property type="evidence" value="ECO:0007669"/>
    <property type="project" value="UniProtKB-UniRule"/>
</dbReference>
<comment type="catalytic activity">
    <reaction evidence="8">
        <text>Mo-molybdopterin + GTP + H(+) = Mo-molybdopterin guanine dinucleotide + diphosphate</text>
        <dbReference type="Rhea" id="RHEA:34243"/>
        <dbReference type="ChEBI" id="CHEBI:15378"/>
        <dbReference type="ChEBI" id="CHEBI:33019"/>
        <dbReference type="ChEBI" id="CHEBI:37565"/>
        <dbReference type="ChEBI" id="CHEBI:71302"/>
        <dbReference type="ChEBI" id="CHEBI:71310"/>
        <dbReference type="EC" id="2.7.7.77"/>
    </reaction>
</comment>
<evidence type="ECO:0000256" key="3">
    <source>
        <dbReference type="ARBA" id="ARBA00022723"/>
    </source>
</evidence>
<dbReference type="GO" id="GO:0046872">
    <property type="term" value="F:metal ion binding"/>
    <property type="evidence" value="ECO:0007669"/>
    <property type="project" value="UniProtKB-KW"/>
</dbReference>
<dbReference type="GO" id="GO:0005737">
    <property type="term" value="C:cytoplasm"/>
    <property type="evidence" value="ECO:0007669"/>
    <property type="project" value="UniProtKB-SubCell"/>
</dbReference>
<comment type="subcellular location">
    <subcellularLocation>
        <location evidence="8">Cytoplasm</location>
    </subcellularLocation>
</comment>
<keyword evidence="10" id="KW-0548">Nucleotidyltransferase</keyword>
<comment type="similarity">
    <text evidence="8">Belongs to the MobA family.</text>
</comment>
<feature type="binding site" evidence="8">
    <location>
        <position position="80"/>
    </location>
    <ligand>
        <name>GTP</name>
        <dbReference type="ChEBI" id="CHEBI:37565"/>
    </ligand>
</feature>
<dbReference type="AlphaFoldDB" id="A0A2P6MGD0"/>
<evidence type="ECO:0000256" key="7">
    <source>
        <dbReference type="ARBA" id="ARBA00023150"/>
    </source>
</evidence>
<organism evidence="10 11">
    <name type="scientific">Alkalicoccus urumqiensis</name>
    <name type="common">Bacillus urumqiensis</name>
    <dbReference type="NCBI Taxonomy" id="1548213"/>
    <lineage>
        <taxon>Bacteria</taxon>
        <taxon>Bacillati</taxon>
        <taxon>Bacillota</taxon>
        <taxon>Bacilli</taxon>
        <taxon>Bacillales</taxon>
        <taxon>Bacillaceae</taxon>
        <taxon>Alkalicoccus</taxon>
    </lineage>
</organism>
<dbReference type="Pfam" id="PF12804">
    <property type="entry name" value="NTP_transf_3"/>
    <property type="match status" value="1"/>
</dbReference>
<comment type="caution">
    <text evidence="8">Lacks conserved residue(s) required for the propagation of feature annotation.</text>
</comment>
<keyword evidence="5 8" id="KW-0460">Magnesium</keyword>
<keyword evidence="7 8" id="KW-0501">Molybdenum cofactor biosynthesis</keyword>
<keyword evidence="4 8" id="KW-0547">Nucleotide-binding</keyword>
<feature type="binding site" evidence="8">
    <location>
        <position position="154"/>
    </location>
    <ligand>
        <name>GTP</name>
        <dbReference type="ChEBI" id="CHEBI:37565"/>
    </ligand>
</feature>
<dbReference type="PANTHER" id="PTHR19136">
    <property type="entry name" value="MOLYBDENUM COFACTOR GUANYLYLTRANSFERASE"/>
    <property type="match status" value="1"/>
</dbReference>
<feature type="domain" description="MobA-like NTP transferase" evidence="9">
    <location>
        <begin position="65"/>
        <end position="218"/>
    </location>
</feature>
<dbReference type="InterPro" id="IPR025877">
    <property type="entry name" value="MobA-like_NTP_Trfase"/>
</dbReference>
<evidence type="ECO:0000256" key="4">
    <source>
        <dbReference type="ARBA" id="ARBA00022741"/>
    </source>
</evidence>
<evidence type="ECO:0000256" key="5">
    <source>
        <dbReference type="ARBA" id="ARBA00022842"/>
    </source>
</evidence>
<dbReference type="EMBL" id="PVNS01000008">
    <property type="protein sequence ID" value="PRO65348.1"/>
    <property type="molecule type" value="Genomic_DNA"/>
</dbReference>
<dbReference type="GO" id="GO:0061603">
    <property type="term" value="F:molybdenum cofactor guanylyltransferase activity"/>
    <property type="evidence" value="ECO:0007669"/>
    <property type="project" value="UniProtKB-EC"/>
</dbReference>
<reference evidence="10 11" key="1">
    <citation type="submission" date="2018-03" db="EMBL/GenBank/DDBJ databases">
        <title>Bacillus urumqiensis sp. nov., a moderately haloalkaliphilic bacterium isolated from a salt lake.</title>
        <authorList>
            <person name="Zhao B."/>
            <person name="Liao Z."/>
        </authorList>
    </citation>
    <scope>NUCLEOTIDE SEQUENCE [LARGE SCALE GENOMIC DNA]</scope>
    <source>
        <strain evidence="10 11">BZ-SZ-XJ18</strain>
    </source>
</reference>
<evidence type="ECO:0000256" key="6">
    <source>
        <dbReference type="ARBA" id="ARBA00023134"/>
    </source>
</evidence>
<dbReference type="GO" id="GO:0006777">
    <property type="term" value="P:Mo-molybdopterin cofactor biosynthetic process"/>
    <property type="evidence" value="ECO:0007669"/>
    <property type="project" value="UniProtKB-KW"/>
</dbReference>
<evidence type="ECO:0000313" key="10">
    <source>
        <dbReference type="EMBL" id="PRO65348.1"/>
    </source>
</evidence>
<keyword evidence="1 8" id="KW-0963">Cytoplasm</keyword>
<dbReference type="HAMAP" id="MF_00316">
    <property type="entry name" value="MobA"/>
    <property type="match status" value="1"/>
</dbReference>
<dbReference type="SUPFAM" id="SSF53448">
    <property type="entry name" value="Nucleotide-diphospho-sugar transferases"/>
    <property type="match status" value="1"/>
</dbReference>
<dbReference type="Proteomes" id="UP000243650">
    <property type="component" value="Unassembled WGS sequence"/>
</dbReference>
<feature type="binding site" evidence="8">
    <location>
        <position position="154"/>
    </location>
    <ligand>
        <name>Mg(2+)</name>
        <dbReference type="ChEBI" id="CHEBI:18420"/>
    </ligand>
</feature>
<protein>
    <recommendedName>
        <fullName evidence="8">Probable molybdenum cofactor guanylyltransferase</fullName>
        <shortName evidence="8">MoCo guanylyltransferase</shortName>
        <ecNumber evidence="8">2.7.7.77</ecNumber>
    </recommendedName>
    <alternativeName>
        <fullName evidence="8">GTP:molybdopterin guanylyltransferase</fullName>
    </alternativeName>
    <alternativeName>
        <fullName evidence="8">Mo-MPT guanylyltransferase</fullName>
    </alternativeName>
    <alternativeName>
        <fullName evidence="8">Molybdopterin guanylyltransferase</fullName>
    </alternativeName>
    <alternativeName>
        <fullName evidence="8">Molybdopterin-guanine dinucleotide synthase</fullName>
        <shortName evidence="8">MGD synthase</shortName>
    </alternativeName>
</protein>
<evidence type="ECO:0000256" key="1">
    <source>
        <dbReference type="ARBA" id="ARBA00022490"/>
    </source>
</evidence>
<keyword evidence="3 8" id="KW-0479">Metal-binding</keyword>
<accession>A0A2P6MGD0</accession>
<comment type="caution">
    <text evidence="10">The sequence shown here is derived from an EMBL/GenBank/DDBJ whole genome shotgun (WGS) entry which is preliminary data.</text>
</comment>
<comment type="function">
    <text evidence="8">Transfers a GMP moiety from GTP to Mo-molybdopterin (Mo-MPT) cofactor (Moco or molybdenum cofactor) to form Mo-molybdopterin guanine dinucleotide (Mo-MGD) cofactor.</text>
</comment>
<evidence type="ECO:0000256" key="2">
    <source>
        <dbReference type="ARBA" id="ARBA00022679"/>
    </source>
</evidence>
<keyword evidence="6 8" id="KW-0342">GTP-binding</keyword>
<sequence length="260" mass="28840">MFSCIYRRCFCWQTSPQFGRSTLNAYSRPRPGIYKTAVYLHHHVMKGRMRAGKGGDIMKRYGTAGLVMAGGRSSRMGGDKALLPVGEKTAAARTADMASAVCDIVVVITNSDETAESLSYVSVNDLRPYEGPLAGIEAGMSAVEAEWYLVCACDMPLAEEKAASILINEAEKTGADAVIPVIDGRQQPLFAVYSRRVLPEISRCLDREERSMKALFRSIHVTEAQEPLFLESGMTKEALSLLFYNMNRPEEYDWIISRMT</sequence>
<evidence type="ECO:0000256" key="8">
    <source>
        <dbReference type="HAMAP-Rule" id="MF_00316"/>
    </source>
</evidence>
<dbReference type="CDD" id="cd02503">
    <property type="entry name" value="MobA"/>
    <property type="match status" value="1"/>
</dbReference>
<dbReference type="InterPro" id="IPR029044">
    <property type="entry name" value="Nucleotide-diphossugar_trans"/>
</dbReference>
<dbReference type="EC" id="2.7.7.77" evidence="8"/>
<dbReference type="OrthoDB" id="9788394at2"/>
<dbReference type="InterPro" id="IPR013482">
    <property type="entry name" value="Molybde_CF_guanTrfase"/>
</dbReference>
<evidence type="ECO:0000313" key="11">
    <source>
        <dbReference type="Proteomes" id="UP000243650"/>
    </source>
</evidence>
<dbReference type="Gene3D" id="3.90.550.10">
    <property type="entry name" value="Spore Coat Polysaccharide Biosynthesis Protein SpsA, Chain A"/>
    <property type="match status" value="1"/>
</dbReference>
<name>A0A2P6MGD0_ALKUR</name>
<dbReference type="PANTHER" id="PTHR19136:SF81">
    <property type="entry name" value="MOLYBDENUM COFACTOR GUANYLYLTRANSFERASE"/>
    <property type="match status" value="1"/>
</dbReference>
<comment type="cofactor">
    <cofactor evidence="8">
        <name>Mg(2+)</name>
        <dbReference type="ChEBI" id="CHEBI:18420"/>
    </cofactor>
</comment>
<proteinExistence type="inferred from homology"/>
<evidence type="ECO:0000259" key="9">
    <source>
        <dbReference type="Pfam" id="PF12804"/>
    </source>
</evidence>
<comment type="domain">
    <text evidence="8">The N-terminal domain determines nucleotide recognition and specific binding, while the C-terminal domain determines the specific binding to the target protein.</text>
</comment>
<keyword evidence="2 8" id="KW-0808">Transferase</keyword>
<keyword evidence="11" id="KW-1185">Reference proteome</keyword>